<sequence>MACPDCFRGGAATGEPKGSMETLHGVETYIAGGAPPGIETSGSTIIFYTDAFGLKLVNNKLLADAYAIGTHCRVLVPDIIPGGPMDPAVMPIMDRVMTPVGLFNVPGQLARAWSLVRALSYFVPFFWRAFPSYKASYAPCLAYARKVRAGLPAGAKMGVAGFCWGGHQSLKLCTESAAEGGGGEQGLVDAQFCAHPSGLKMPDDVVQPVLRFKTPVAVAHAQEDFQLPTKKVEEAEALLRQEAGDGQGENGFYYQIRIYEGVQHGFAVRAKPGDEKEASGADEATVQAIEWFKRWL</sequence>
<dbReference type="SUPFAM" id="SSF53474">
    <property type="entry name" value="alpha/beta-Hydrolases"/>
    <property type="match status" value="1"/>
</dbReference>
<dbReference type="AlphaFoldDB" id="A0A6A6J4I9"/>
<dbReference type="InterPro" id="IPR002925">
    <property type="entry name" value="Dienelactn_hydro"/>
</dbReference>
<reference evidence="2" key="1">
    <citation type="journal article" date="2020" name="Stud. Mycol.">
        <title>101 Dothideomycetes genomes: a test case for predicting lifestyles and emergence of pathogens.</title>
        <authorList>
            <person name="Haridas S."/>
            <person name="Albert R."/>
            <person name="Binder M."/>
            <person name="Bloem J."/>
            <person name="Labutti K."/>
            <person name="Salamov A."/>
            <person name="Andreopoulos B."/>
            <person name="Baker S."/>
            <person name="Barry K."/>
            <person name="Bills G."/>
            <person name="Bluhm B."/>
            <person name="Cannon C."/>
            <person name="Castanera R."/>
            <person name="Culley D."/>
            <person name="Daum C."/>
            <person name="Ezra D."/>
            <person name="Gonzalez J."/>
            <person name="Henrissat B."/>
            <person name="Kuo A."/>
            <person name="Liang C."/>
            <person name="Lipzen A."/>
            <person name="Lutzoni F."/>
            <person name="Magnuson J."/>
            <person name="Mondo S."/>
            <person name="Nolan M."/>
            <person name="Ohm R."/>
            <person name="Pangilinan J."/>
            <person name="Park H.-J."/>
            <person name="Ramirez L."/>
            <person name="Alfaro M."/>
            <person name="Sun H."/>
            <person name="Tritt A."/>
            <person name="Yoshinaga Y."/>
            <person name="Zwiers L.-H."/>
            <person name="Turgeon B."/>
            <person name="Goodwin S."/>
            <person name="Spatafora J."/>
            <person name="Crous P."/>
            <person name="Grigoriev I."/>
        </authorList>
    </citation>
    <scope>NUCLEOTIDE SEQUENCE</scope>
    <source>
        <strain evidence="2">CBS 122368</strain>
    </source>
</reference>
<evidence type="ECO:0000313" key="2">
    <source>
        <dbReference type="EMBL" id="KAF2257287.1"/>
    </source>
</evidence>
<dbReference type="GeneID" id="54581060"/>
<dbReference type="Pfam" id="PF01738">
    <property type="entry name" value="DLH"/>
    <property type="match status" value="1"/>
</dbReference>
<keyword evidence="3" id="KW-1185">Reference proteome</keyword>
<protein>
    <recommendedName>
        <fullName evidence="1">Dienelactone hydrolase domain-containing protein</fullName>
    </recommendedName>
</protein>
<dbReference type="RefSeq" id="XP_033692291.1">
    <property type="nucleotide sequence ID" value="XM_033827730.1"/>
</dbReference>
<dbReference type="Gene3D" id="3.40.50.1820">
    <property type="entry name" value="alpha/beta hydrolase"/>
    <property type="match status" value="1"/>
</dbReference>
<dbReference type="EMBL" id="ML987189">
    <property type="protein sequence ID" value="KAF2257287.1"/>
    <property type="molecule type" value="Genomic_DNA"/>
</dbReference>
<accession>A0A6A6J4I9</accession>
<organism evidence="2 3">
    <name type="scientific">Trematosphaeria pertusa</name>
    <dbReference type="NCBI Taxonomy" id="390896"/>
    <lineage>
        <taxon>Eukaryota</taxon>
        <taxon>Fungi</taxon>
        <taxon>Dikarya</taxon>
        <taxon>Ascomycota</taxon>
        <taxon>Pezizomycotina</taxon>
        <taxon>Dothideomycetes</taxon>
        <taxon>Pleosporomycetidae</taxon>
        <taxon>Pleosporales</taxon>
        <taxon>Massarineae</taxon>
        <taxon>Trematosphaeriaceae</taxon>
        <taxon>Trematosphaeria</taxon>
    </lineage>
</organism>
<evidence type="ECO:0000313" key="3">
    <source>
        <dbReference type="Proteomes" id="UP000800094"/>
    </source>
</evidence>
<evidence type="ECO:0000259" key="1">
    <source>
        <dbReference type="Pfam" id="PF01738"/>
    </source>
</evidence>
<dbReference type="Proteomes" id="UP000800094">
    <property type="component" value="Unassembled WGS sequence"/>
</dbReference>
<proteinExistence type="predicted"/>
<dbReference type="InterPro" id="IPR029058">
    <property type="entry name" value="AB_hydrolase_fold"/>
</dbReference>
<name>A0A6A6J4I9_9PLEO</name>
<gene>
    <name evidence="2" type="ORF">BU26DRAFT_513990</name>
</gene>
<dbReference type="PANTHER" id="PTHR17630">
    <property type="entry name" value="DIENELACTONE HYDROLASE"/>
    <property type="match status" value="1"/>
</dbReference>
<dbReference type="OrthoDB" id="17560at2759"/>
<dbReference type="PANTHER" id="PTHR17630:SF105">
    <property type="entry name" value="DIENELACTONE HYDROLASE FAMILY PROTEIN (AFU_ORTHOLOGUE AFUA_4G08790)"/>
    <property type="match status" value="1"/>
</dbReference>
<dbReference type="GO" id="GO:0016787">
    <property type="term" value="F:hydrolase activity"/>
    <property type="evidence" value="ECO:0007669"/>
    <property type="project" value="InterPro"/>
</dbReference>
<feature type="domain" description="Dienelactone hydrolase" evidence="1">
    <location>
        <begin position="154"/>
        <end position="294"/>
    </location>
</feature>